<evidence type="ECO:0000313" key="1">
    <source>
        <dbReference type="EMBL" id="KAI5655187.1"/>
    </source>
</evidence>
<gene>
    <name evidence="1" type="ORF">M9H77_32374</name>
</gene>
<evidence type="ECO:0000313" key="2">
    <source>
        <dbReference type="Proteomes" id="UP001060085"/>
    </source>
</evidence>
<dbReference type="Proteomes" id="UP001060085">
    <property type="component" value="Linkage Group LG07"/>
</dbReference>
<organism evidence="1 2">
    <name type="scientific">Catharanthus roseus</name>
    <name type="common">Madagascar periwinkle</name>
    <name type="synonym">Vinca rosea</name>
    <dbReference type="NCBI Taxonomy" id="4058"/>
    <lineage>
        <taxon>Eukaryota</taxon>
        <taxon>Viridiplantae</taxon>
        <taxon>Streptophyta</taxon>
        <taxon>Embryophyta</taxon>
        <taxon>Tracheophyta</taxon>
        <taxon>Spermatophyta</taxon>
        <taxon>Magnoliopsida</taxon>
        <taxon>eudicotyledons</taxon>
        <taxon>Gunneridae</taxon>
        <taxon>Pentapetalae</taxon>
        <taxon>asterids</taxon>
        <taxon>lamiids</taxon>
        <taxon>Gentianales</taxon>
        <taxon>Apocynaceae</taxon>
        <taxon>Rauvolfioideae</taxon>
        <taxon>Vinceae</taxon>
        <taxon>Catharanthinae</taxon>
        <taxon>Catharanthus</taxon>
    </lineage>
</organism>
<accession>A0ACC0A5G8</accession>
<sequence>MGCFDCFGGGASKQQRREEEELASQEARAKAAEAAQKRQEQFEQSAAGRAARAQMAAAAKQSANTNKGDPVLKKNARADAHLWTKTFIFIQDSVFSIVAMFALFAMLMDRCCDC</sequence>
<reference evidence="2" key="1">
    <citation type="journal article" date="2023" name="Nat. Plants">
        <title>Single-cell RNA sequencing provides a high-resolution roadmap for understanding the multicellular compartmentation of specialized metabolism.</title>
        <authorList>
            <person name="Sun S."/>
            <person name="Shen X."/>
            <person name="Li Y."/>
            <person name="Li Y."/>
            <person name="Wang S."/>
            <person name="Li R."/>
            <person name="Zhang H."/>
            <person name="Shen G."/>
            <person name="Guo B."/>
            <person name="Wei J."/>
            <person name="Xu J."/>
            <person name="St-Pierre B."/>
            <person name="Chen S."/>
            <person name="Sun C."/>
        </authorList>
    </citation>
    <scope>NUCLEOTIDE SEQUENCE [LARGE SCALE GENOMIC DNA]</scope>
</reference>
<dbReference type="EMBL" id="CM044707">
    <property type="protein sequence ID" value="KAI5655187.1"/>
    <property type="molecule type" value="Genomic_DNA"/>
</dbReference>
<name>A0ACC0A5G8_CATRO</name>
<comment type="caution">
    <text evidence="1">The sequence shown here is derived from an EMBL/GenBank/DDBJ whole genome shotgun (WGS) entry which is preliminary data.</text>
</comment>
<protein>
    <submittedName>
        <fullName evidence="1">Uncharacterized protein</fullName>
    </submittedName>
</protein>
<proteinExistence type="predicted"/>
<keyword evidence="2" id="KW-1185">Reference proteome</keyword>